<accession>A0ABN7APY5</accession>
<dbReference type="InterPro" id="IPR050281">
    <property type="entry name" value="Flavin_monoamine_oxidase"/>
</dbReference>
<gene>
    <name evidence="2" type="ORF">NTJ_05766</name>
</gene>
<dbReference type="SUPFAM" id="SSF51905">
    <property type="entry name" value="FAD/NAD(P)-binding domain"/>
    <property type="match status" value="1"/>
</dbReference>
<dbReference type="Gene3D" id="3.90.660.10">
    <property type="match status" value="1"/>
</dbReference>
<keyword evidence="3" id="KW-1185">Reference proteome</keyword>
<dbReference type="Pfam" id="PF01593">
    <property type="entry name" value="Amino_oxidase"/>
    <property type="match status" value="1"/>
</dbReference>
<dbReference type="Gene3D" id="3.50.50.60">
    <property type="entry name" value="FAD/NAD(P)-binding domain"/>
    <property type="match status" value="1"/>
</dbReference>
<dbReference type="PANTHER" id="PTHR10742">
    <property type="entry name" value="FLAVIN MONOAMINE OXIDASE"/>
    <property type="match status" value="1"/>
</dbReference>
<evidence type="ECO:0000259" key="1">
    <source>
        <dbReference type="Pfam" id="PF01593"/>
    </source>
</evidence>
<protein>
    <submittedName>
        <fullName evidence="2">Flavin containing amine oxidoreductase</fullName>
    </submittedName>
</protein>
<dbReference type="Proteomes" id="UP001307889">
    <property type="component" value="Chromosome 4"/>
</dbReference>
<evidence type="ECO:0000313" key="2">
    <source>
        <dbReference type="EMBL" id="BES92956.1"/>
    </source>
</evidence>
<reference evidence="2 3" key="1">
    <citation type="submission" date="2023-09" db="EMBL/GenBank/DDBJ databases">
        <title>Nesidiocoris tenuis whole genome shotgun sequence.</title>
        <authorList>
            <person name="Shibata T."/>
            <person name="Shimoda M."/>
            <person name="Kobayashi T."/>
            <person name="Uehara T."/>
        </authorList>
    </citation>
    <scope>NUCLEOTIDE SEQUENCE [LARGE SCALE GENOMIC DNA]</scope>
    <source>
        <strain evidence="2 3">Japan</strain>
    </source>
</reference>
<dbReference type="InterPro" id="IPR002937">
    <property type="entry name" value="Amino_oxidase"/>
</dbReference>
<organism evidence="2 3">
    <name type="scientific">Nesidiocoris tenuis</name>
    <dbReference type="NCBI Taxonomy" id="355587"/>
    <lineage>
        <taxon>Eukaryota</taxon>
        <taxon>Metazoa</taxon>
        <taxon>Ecdysozoa</taxon>
        <taxon>Arthropoda</taxon>
        <taxon>Hexapoda</taxon>
        <taxon>Insecta</taxon>
        <taxon>Pterygota</taxon>
        <taxon>Neoptera</taxon>
        <taxon>Paraneoptera</taxon>
        <taxon>Hemiptera</taxon>
        <taxon>Heteroptera</taxon>
        <taxon>Panheteroptera</taxon>
        <taxon>Cimicomorpha</taxon>
        <taxon>Miridae</taxon>
        <taxon>Dicyphina</taxon>
        <taxon>Nesidiocoris</taxon>
    </lineage>
</organism>
<name>A0ABN7APY5_9HEMI</name>
<sequence length="474" mass="51159">MVDQDRPQPRVVIVGAGMAGLSAAQRLTNCGLTNFVVLEGGSRPGGRIHSCWFGDVVGELGAQWISGGTSANPIFTLAAMEGLLKSPLPARPDMDSQFLALTSDGRAIDSNTAHTGYTLFSQMKNDAFSLFSIDTDKGHGTLKNFLGQRIKDAVASVEDSKRYDIVRVLAGLSNTIKTRWGDELSQMSSDNYGSFLKSPGKPIRVPLGYVGVLGPILRDIPKGAIKYCQEVATIKWDRGTPRASVKTVEGDEYPADYVLVTVSLGVLKKNAGLFNPELPQEKLEAIQKLGFGHLNKLIIEYSRPFWAPGEGTMVLAWTQEELETGTTWATGMSTVEEMPGSRNMLMTTVAGDQAVAMESCSEADIAEEFTNVLRRFTGDSSLPYPMNVTRSKWTSDRLFSGALTYMAVESSVHRQCDLGAPLADPCVGGPPVVFFAGEATAPGLFSTVQGARMSGVREADRIIKLTKKFRGPPS</sequence>
<dbReference type="EMBL" id="AP028912">
    <property type="protein sequence ID" value="BES92956.1"/>
    <property type="molecule type" value="Genomic_DNA"/>
</dbReference>
<feature type="domain" description="Amine oxidase" evidence="1">
    <location>
        <begin position="18"/>
        <end position="463"/>
    </location>
</feature>
<dbReference type="InterPro" id="IPR036188">
    <property type="entry name" value="FAD/NAD-bd_sf"/>
</dbReference>
<proteinExistence type="predicted"/>
<evidence type="ECO:0000313" key="3">
    <source>
        <dbReference type="Proteomes" id="UP001307889"/>
    </source>
</evidence>
<dbReference type="PANTHER" id="PTHR10742:SF416">
    <property type="entry name" value="SPERMINE OXIDASE"/>
    <property type="match status" value="1"/>
</dbReference>
<dbReference type="SUPFAM" id="SSF54373">
    <property type="entry name" value="FAD-linked reductases, C-terminal domain"/>
    <property type="match status" value="1"/>
</dbReference>